<gene>
    <name evidence="1" type="ORF">F5148DRAFT_1371243</name>
</gene>
<reference evidence="1" key="1">
    <citation type="submission" date="2021-03" db="EMBL/GenBank/DDBJ databases">
        <title>Evolutionary priming and transition to the ectomycorrhizal habit in an iconic lineage of mushroom-forming fungi: is preadaptation a requirement?</title>
        <authorList>
            <consortium name="DOE Joint Genome Institute"/>
            <person name="Looney B.P."/>
            <person name="Miyauchi S."/>
            <person name="Morin E."/>
            <person name="Drula E."/>
            <person name="Courty P.E."/>
            <person name="Chicoki N."/>
            <person name="Fauchery L."/>
            <person name="Kohler A."/>
            <person name="Kuo A."/>
            <person name="LaButti K."/>
            <person name="Pangilinan J."/>
            <person name="Lipzen A."/>
            <person name="Riley R."/>
            <person name="Andreopoulos W."/>
            <person name="He G."/>
            <person name="Johnson J."/>
            <person name="Barry K.W."/>
            <person name="Grigoriev I.V."/>
            <person name="Nagy L."/>
            <person name="Hibbett D."/>
            <person name="Henrissat B."/>
            <person name="Matheny P.B."/>
            <person name="Labbe J."/>
            <person name="Martin A.F."/>
        </authorList>
    </citation>
    <scope>NUCLEOTIDE SEQUENCE</scope>
    <source>
        <strain evidence="1">BPL698</strain>
    </source>
</reference>
<name>A0ACC0TTQ7_9AGAM</name>
<accession>A0ACC0TTQ7</accession>
<evidence type="ECO:0000313" key="1">
    <source>
        <dbReference type="EMBL" id="KAI9448613.1"/>
    </source>
</evidence>
<organism evidence="1 2">
    <name type="scientific">Russula earlei</name>
    <dbReference type="NCBI Taxonomy" id="71964"/>
    <lineage>
        <taxon>Eukaryota</taxon>
        <taxon>Fungi</taxon>
        <taxon>Dikarya</taxon>
        <taxon>Basidiomycota</taxon>
        <taxon>Agaricomycotina</taxon>
        <taxon>Agaricomycetes</taxon>
        <taxon>Russulales</taxon>
        <taxon>Russulaceae</taxon>
        <taxon>Russula</taxon>
    </lineage>
</organism>
<protein>
    <submittedName>
        <fullName evidence="1">Uncharacterized protein</fullName>
    </submittedName>
</protein>
<comment type="caution">
    <text evidence="1">The sequence shown here is derived from an EMBL/GenBank/DDBJ whole genome shotgun (WGS) entry which is preliminary data.</text>
</comment>
<dbReference type="EMBL" id="JAGFNK010000579">
    <property type="protein sequence ID" value="KAI9448613.1"/>
    <property type="molecule type" value="Genomic_DNA"/>
</dbReference>
<keyword evidence="2" id="KW-1185">Reference proteome</keyword>
<evidence type="ECO:0000313" key="2">
    <source>
        <dbReference type="Proteomes" id="UP001207468"/>
    </source>
</evidence>
<dbReference type="Proteomes" id="UP001207468">
    <property type="component" value="Unassembled WGS sequence"/>
</dbReference>
<proteinExistence type="predicted"/>
<sequence length="262" mass="28749">MGKEEWEWEGQEEERKERKDGKTKNEDVKTRDFLISAGSSYNHLWIVSKLHLQLLYQNIYTDSLMLLSIESFAGSRVVLNLHATSFEVPTHAIGTRGDGTLPSQIVFTTAAPRPRTPSVLWDWGGPQQCSHDGGPSSTATGTISESYEMTSTANVAGTGHRKHSGKMGSSTVNLCPNTSSDTCVEVEKAPHGIGRIAHGQGEMWVQIHAWHHADSQPFLGLVTPAQVLGDTKSPWMDTAYASGDNKSDQYGLDGIPYMVWYG</sequence>